<evidence type="ECO:0000313" key="2">
    <source>
        <dbReference type="Proteomes" id="UP000648239"/>
    </source>
</evidence>
<dbReference type="EMBL" id="JACXWD010000035">
    <property type="protein sequence ID" value="MBD3868553.1"/>
    <property type="molecule type" value="Genomic_DNA"/>
</dbReference>
<gene>
    <name evidence="1" type="ORF">IFK94_10560</name>
</gene>
<accession>A0A8J6XV61</accession>
<dbReference type="AlphaFoldDB" id="A0A8J6XV61"/>
<dbReference type="PANTHER" id="PTHR33639:SF2">
    <property type="entry name" value="DUF393 DOMAIN-CONTAINING PROTEIN"/>
    <property type="match status" value="1"/>
</dbReference>
<dbReference type="PANTHER" id="PTHR33639">
    <property type="entry name" value="THIOL-DISULFIDE OXIDOREDUCTASE DCC"/>
    <property type="match status" value="1"/>
</dbReference>
<dbReference type="InterPro" id="IPR007263">
    <property type="entry name" value="DCC1-like"/>
</dbReference>
<name>A0A8J6XV61_9BACT</name>
<proteinExistence type="predicted"/>
<protein>
    <submittedName>
        <fullName evidence="1">DUF393 domain-containing protein</fullName>
    </submittedName>
</protein>
<reference evidence="1 2" key="1">
    <citation type="submission" date="2020-08" db="EMBL/GenBank/DDBJ databases">
        <title>Acidobacteriota in marine sediments use diverse sulfur dissimilation pathways.</title>
        <authorList>
            <person name="Wasmund K."/>
        </authorList>
    </citation>
    <scope>NUCLEOTIDE SEQUENCE [LARGE SCALE GENOMIC DNA]</scope>
    <source>
        <strain evidence="1">MAG AM4</strain>
    </source>
</reference>
<dbReference type="Pfam" id="PF04134">
    <property type="entry name" value="DCC1-like"/>
    <property type="match status" value="1"/>
</dbReference>
<dbReference type="Proteomes" id="UP000648239">
    <property type="component" value="Unassembled WGS sequence"/>
</dbReference>
<comment type="caution">
    <text evidence="1">The sequence shown here is derived from an EMBL/GenBank/DDBJ whole genome shotgun (WGS) entry which is preliminary data.</text>
</comment>
<sequence length="133" mass="15647">MVLYDGVCGLCNRAVRTILKRDQAGLFLFASLQSDLGRQLLERYGRPADHLDSMILLADYGESSEQLLDRSAAVLFIIRKTGGWWRVFGLIRLLPHSIRDRLYRLIARNRYRWFGKYDACPLPEKRYQERFLH</sequence>
<organism evidence="1 2">
    <name type="scientific">Candidatus Polarisedimenticola svalbardensis</name>
    <dbReference type="NCBI Taxonomy" id="2886004"/>
    <lineage>
        <taxon>Bacteria</taxon>
        <taxon>Pseudomonadati</taxon>
        <taxon>Acidobacteriota</taxon>
        <taxon>Candidatus Polarisedimenticolia</taxon>
        <taxon>Candidatus Polarisedimenticolales</taxon>
        <taxon>Candidatus Polarisedimenticolaceae</taxon>
        <taxon>Candidatus Polarisedimenticola</taxon>
    </lineage>
</organism>
<dbReference type="InterPro" id="IPR052927">
    <property type="entry name" value="DCC_oxidoreductase"/>
</dbReference>
<evidence type="ECO:0000313" key="1">
    <source>
        <dbReference type="EMBL" id="MBD3868553.1"/>
    </source>
</evidence>
<dbReference type="GO" id="GO:0015035">
    <property type="term" value="F:protein-disulfide reductase activity"/>
    <property type="evidence" value="ECO:0007669"/>
    <property type="project" value="InterPro"/>
</dbReference>